<evidence type="ECO:0000313" key="2">
    <source>
        <dbReference type="EnsemblPlants" id="ONIVA05G19110.1"/>
    </source>
</evidence>
<dbReference type="HOGENOM" id="CLU_1605332_0_0_1"/>
<accession>A0A0E0HF64</accession>
<protein>
    <submittedName>
        <fullName evidence="2">Uncharacterized protein</fullName>
    </submittedName>
</protein>
<evidence type="ECO:0000256" key="1">
    <source>
        <dbReference type="SAM" id="MobiDB-lite"/>
    </source>
</evidence>
<sequence length="166" mass="18338">MASRTAATAPETSHRGSRTPTVVAAPEPSRMDGCNILEFLGYRTQTGYPHRLIFQDTVLKSGISTDLVSEQVCGDTRFEYGILKMALRTAVAAAPETSHRRWRQGRWRRRLPRHPVADGIEDSDGGGGSRALLRGWRRGRPLRQRWRILSPPVADGIEDSNSGSGS</sequence>
<dbReference type="AlphaFoldDB" id="A0A0E0HF64"/>
<evidence type="ECO:0000313" key="3">
    <source>
        <dbReference type="Proteomes" id="UP000006591"/>
    </source>
</evidence>
<reference evidence="2" key="1">
    <citation type="submission" date="2015-04" db="UniProtKB">
        <authorList>
            <consortium name="EnsemblPlants"/>
        </authorList>
    </citation>
    <scope>IDENTIFICATION</scope>
    <source>
        <strain evidence="2">SL10</strain>
    </source>
</reference>
<dbReference type="Proteomes" id="UP000006591">
    <property type="component" value="Chromosome 5"/>
</dbReference>
<feature type="region of interest" description="Disordered" evidence="1">
    <location>
        <begin position="1"/>
        <end position="27"/>
    </location>
</feature>
<proteinExistence type="predicted"/>
<organism evidence="2">
    <name type="scientific">Oryza nivara</name>
    <name type="common">Indian wild rice</name>
    <name type="synonym">Oryza sativa f. spontanea</name>
    <dbReference type="NCBI Taxonomy" id="4536"/>
    <lineage>
        <taxon>Eukaryota</taxon>
        <taxon>Viridiplantae</taxon>
        <taxon>Streptophyta</taxon>
        <taxon>Embryophyta</taxon>
        <taxon>Tracheophyta</taxon>
        <taxon>Spermatophyta</taxon>
        <taxon>Magnoliopsida</taxon>
        <taxon>Liliopsida</taxon>
        <taxon>Poales</taxon>
        <taxon>Poaceae</taxon>
        <taxon>BOP clade</taxon>
        <taxon>Oryzoideae</taxon>
        <taxon>Oryzeae</taxon>
        <taxon>Oryzinae</taxon>
        <taxon>Oryza</taxon>
    </lineage>
</organism>
<reference evidence="2" key="2">
    <citation type="submission" date="2018-04" db="EMBL/GenBank/DDBJ databases">
        <title>OnivRS2 (Oryza nivara Reference Sequence Version 2).</title>
        <authorList>
            <person name="Zhang J."/>
            <person name="Kudrna D."/>
            <person name="Lee S."/>
            <person name="Talag J."/>
            <person name="Rajasekar S."/>
            <person name="Welchert J."/>
            <person name="Hsing Y.-I."/>
            <person name="Wing R.A."/>
        </authorList>
    </citation>
    <scope>NUCLEOTIDE SEQUENCE [LARGE SCALE GENOMIC DNA]</scope>
    <source>
        <strain evidence="2">SL10</strain>
    </source>
</reference>
<name>A0A0E0HF64_ORYNI</name>
<dbReference type="Gramene" id="ONIVA05G19110.1">
    <property type="protein sequence ID" value="ONIVA05G19110.1"/>
    <property type="gene ID" value="ONIVA05G19110"/>
</dbReference>
<dbReference type="EnsemblPlants" id="ONIVA05G19110.1">
    <property type="protein sequence ID" value="ONIVA05G19110.1"/>
    <property type="gene ID" value="ONIVA05G19110"/>
</dbReference>
<keyword evidence="3" id="KW-1185">Reference proteome</keyword>